<evidence type="ECO:0000313" key="4">
    <source>
        <dbReference type="Proteomes" id="UP001597068"/>
    </source>
</evidence>
<dbReference type="SUPFAM" id="SSF101478">
    <property type="entry name" value="ADP-ribosylglycohydrolase"/>
    <property type="match status" value="1"/>
</dbReference>
<evidence type="ECO:0000313" key="3">
    <source>
        <dbReference type="EMBL" id="MFD0926532.1"/>
    </source>
</evidence>
<sequence>MQLSEEQRDRAVGALVGSALGDAVGAGYEFTHPPQDVVVDMIGGGPFDWAPGEWTDDTSMATCVAAGLSPGHVDLDAVAAAFVAWYDTRPADIGNQTRSVLTHRDVTAAAMTARASGVPGLTGGNGSLMRTGPVGVAFVRHDDAQCAAAAGAISDLTHADPRAREACELWSAAIARGIRTGDRSSLREYVAERDAGVREFWEPLLDQAETGGPADFSNNGWVVHALQTAWWAICTAGGDVVGTVENCVRAGGDTDTTAAIAGALAGACAGTAGLPERWTSMLQGYPGWTATDLRATALRLVGEDPVDTLGHS</sequence>
<dbReference type="InterPro" id="IPR050792">
    <property type="entry name" value="ADP-ribosylglycohydrolase"/>
</dbReference>
<name>A0ABW3GCL6_9NOCA</name>
<dbReference type="PANTHER" id="PTHR16222:SF24">
    <property type="entry name" value="ADP-RIBOSYLHYDROLASE ARH3"/>
    <property type="match status" value="1"/>
</dbReference>
<dbReference type="Proteomes" id="UP001597068">
    <property type="component" value="Unassembled WGS sequence"/>
</dbReference>
<comment type="similarity">
    <text evidence="1">Belongs to the ADP-ribosylglycohydrolase family.</text>
</comment>
<dbReference type="RefSeq" id="WP_253645596.1">
    <property type="nucleotide sequence ID" value="NZ_BAAAMO010000002.1"/>
</dbReference>
<accession>A0ABW3GCL6</accession>
<gene>
    <name evidence="3" type="ORF">ACFQ04_12380</name>
</gene>
<dbReference type="PANTHER" id="PTHR16222">
    <property type="entry name" value="ADP-RIBOSYLGLYCOHYDROLASE"/>
    <property type="match status" value="1"/>
</dbReference>
<dbReference type="EMBL" id="JBHTIL010000001">
    <property type="protein sequence ID" value="MFD0926532.1"/>
    <property type="molecule type" value="Genomic_DNA"/>
</dbReference>
<protein>
    <submittedName>
        <fullName evidence="3">ADP-ribosylglycohydrolase family protein</fullName>
    </submittedName>
</protein>
<evidence type="ECO:0000256" key="2">
    <source>
        <dbReference type="ARBA" id="ARBA00022801"/>
    </source>
</evidence>
<proteinExistence type="inferred from homology"/>
<evidence type="ECO:0000256" key="1">
    <source>
        <dbReference type="ARBA" id="ARBA00010702"/>
    </source>
</evidence>
<dbReference type="InterPro" id="IPR036705">
    <property type="entry name" value="Ribosyl_crysJ1_sf"/>
</dbReference>
<organism evidence="3 4">
    <name type="scientific">Williamsia deligens</name>
    <dbReference type="NCBI Taxonomy" id="321325"/>
    <lineage>
        <taxon>Bacteria</taxon>
        <taxon>Bacillati</taxon>
        <taxon>Actinomycetota</taxon>
        <taxon>Actinomycetes</taxon>
        <taxon>Mycobacteriales</taxon>
        <taxon>Nocardiaceae</taxon>
        <taxon>Williamsia</taxon>
    </lineage>
</organism>
<reference evidence="4" key="1">
    <citation type="journal article" date="2019" name="Int. J. Syst. Evol. Microbiol.">
        <title>The Global Catalogue of Microorganisms (GCM) 10K type strain sequencing project: providing services to taxonomists for standard genome sequencing and annotation.</title>
        <authorList>
            <consortium name="The Broad Institute Genomics Platform"/>
            <consortium name="The Broad Institute Genome Sequencing Center for Infectious Disease"/>
            <person name="Wu L."/>
            <person name="Ma J."/>
        </authorList>
    </citation>
    <scope>NUCLEOTIDE SEQUENCE [LARGE SCALE GENOMIC DNA]</scope>
    <source>
        <strain evidence="4">CCUG 50873</strain>
    </source>
</reference>
<dbReference type="Pfam" id="PF03747">
    <property type="entry name" value="ADP_ribosyl_GH"/>
    <property type="match status" value="1"/>
</dbReference>
<keyword evidence="4" id="KW-1185">Reference proteome</keyword>
<dbReference type="Gene3D" id="1.10.4080.10">
    <property type="entry name" value="ADP-ribosylation/Crystallin J1"/>
    <property type="match status" value="1"/>
</dbReference>
<dbReference type="InterPro" id="IPR005502">
    <property type="entry name" value="Ribosyl_crysJ1"/>
</dbReference>
<comment type="caution">
    <text evidence="3">The sequence shown here is derived from an EMBL/GenBank/DDBJ whole genome shotgun (WGS) entry which is preliminary data.</text>
</comment>
<keyword evidence="2" id="KW-0378">Hydrolase</keyword>